<protein>
    <submittedName>
        <fullName evidence="2">Uncharacterized protein LOC111132359</fullName>
    </submittedName>
</protein>
<sequence>MYHYHSRDALLRRETLYVCVLEKFHIQSSRGRKHREGSLKCGKAYVTLYEGKGTNVAVKESFCGLSALPSHIEWEGEYVTLFFYVDYRSPAPSDPTDPSKFLYPEVFFRLDVTSFDFECSDTKQGIVMLCNDSKRCLDDSLRCDFWVSRNCQSESYPRDNSDTSRWPPGDGYSISNYLSSTFLFCIMPYKFLVNCNI</sequence>
<dbReference type="Proteomes" id="UP000694844">
    <property type="component" value="Chromosome 5"/>
</dbReference>
<dbReference type="AlphaFoldDB" id="A0A8B8E8S7"/>
<accession>A0A8B8E8S7</accession>
<dbReference type="KEGG" id="cvn:111132359"/>
<dbReference type="GeneID" id="111132359"/>
<dbReference type="OrthoDB" id="6514358at2759"/>
<keyword evidence="1" id="KW-1185">Reference proteome</keyword>
<name>A0A8B8E8S7_CRAVI</name>
<gene>
    <name evidence="2" type="primary">LOC111132359</name>
</gene>
<organism evidence="1 2">
    <name type="scientific">Crassostrea virginica</name>
    <name type="common">Eastern oyster</name>
    <dbReference type="NCBI Taxonomy" id="6565"/>
    <lineage>
        <taxon>Eukaryota</taxon>
        <taxon>Metazoa</taxon>
        <taxon>Spiralia</taxon>
        <taxon>Lophotrochozoa</taxon>
        <taxon>Mollusca</taxon>
        <taxon>Bivalvia</taxon>
        <taxon>Autobranchia</taxon>
        <taxon>Pteriomorphia</taxon>
        <taxon>Ostreida</taxon>
        <taxon>Ostreoidea</taxon>
        <taxon>Ostreidae</taxon>
        <taxon>Crassostrea</taxon>
    </lineage>
</organism>
<proteinExistence type="predicted"/>
<evidence type="ECO:0000313" key="2">
    <source>
        <dbReference type="RefSeq" id="XP_022335871.1"/>
    </source>
</evidence>
<reference evidence="2" key="1">
    <citation type="submission" date="2025-08" db="UniProtKB">
        <authorList>
            <consortium name="RefSeq"/>
        </authorList>
    </citation>
    <scope>IDENTIFICATION</scope>
    <source>
        <tissue evidence="2">Whole sample</tissue>
    </source>
</reference>
<dbReference type="RefSeq" id="XP_022335871.1">
    <property type="nucleotide sequence ID" value="XM_022480163.1"/>
</dbReference>
<evidence type="ECO:0000313" key="1">
    <source>
        <dbReference type="Proteomes" id="UP000694844"/>
    </source>
</evidence>